<dbReference type="RefSeq" id="WP_080809177.1">
    <property type="nucleotide sequence ID" value="NZ_LT828564.1"/>
</dbReference>
<keyword evidence="3" id="KW-0418">Kinase</keyword>
<evidence type="ECO:0000313" key="4">
    <source>
        <dbReference type="Proteomes" id="UP000191931"/>
    </source>
</evidence>
<dbReference type="EMBL" id="FWEV01000155">
    <property type="protein sequence ID" value="SLM30731.1"/>
    <property type="molecule type" value="Genomic_DNA"/>
</dbReference>
<protein>
    <submittedName>
        <fullName evidence="3">Putative adenylylsulfate kinase</fullName>
        <ecNumber evidence="3">2.7.1.25</ecNumber>
    </submittedName>
</protein>
<evidence type="ECO:0000256" key="1">
    <source>
        <dbReference type="ARBA" id="ARBA00022679"/>
    </source>
</evidence>
<organism evidence="3 4">
    <name type="scientific">Desulfamplus magnetovallimortis</name>
    <dbReference type="NCBI Taxonomy" id="1246637"/>
    <lineage>
        <taxon>Bacteria</taxon>
        <taxon>Pseudomonadati</taxon>
        <taxon>Thermodesulfobacteriota</taxon>
        <taxon>Desulfobacteria</taxon>
        <taxon>Desulfobacterales</taxon>
        <taxon>Desulfobacteraceae</taxon>
        <taxon>Desulfamplus</taxon>
    </lineage>
</organism>
<dbReference type="GO" id="GO:0019379">
    <property type="term" value="P:sulfate assimilation, phosphoadenylyl sulfate reduction by phosphoadenylyl-sulfate reductase (thioredoxin)"/>
    <property type="evidence" value="ECO:0007669"/>
    <property type="project" value="TreeGrafter"/>
</dbReference>
<dbReference type="GO" id="GO:0004020">
    <property type="term" value="F:adenylylsulfate kinase activity"/>
    <property type="evidence" value="ECO:0007669"/>
    <property type="project" value="UniProtKB-EC"/>
</dbReference>
<gene>
    <name evidence="3" type="primary">cysC</name>
    <name evidence="3" type="ORF">MTBBW1_2380055</name>
</gene>
<dbReference type="PANTHER" id="PTHR42700:SF1">
    <property type="entry name" value="SULFATE ADENYLYLTRANSFERASE"/>
    <property type="match status" value="1"/>
</dbReference>
<keyword evidence="4" id="KW-1185">Reference proteome</keyword>
<dbReference type="Pfam" id="PF01583">
    <property type="entry name" value="APS_kinase"/>
    <property type="match status" value="1"/>
</dbReference>
<sequence length="179" mass="20185">MNPTTEINGSVIWVTGLSDSGKSTLANFLTKKLKTNNTMPTLLDGDQLREVFGPVYGYDHESRLKLAYRYSALCKMLASQGHAVIIATIALFHEIHSWNRQHLPGYFEIFLNTPIEELRRRDSKGLYKRYDTGEASCVYGLDLKAEMPLNPDIKIDFDPSRSPESIAGEVFNKLLLCKA</sequence>
<dbReference type="Proteomes" id="UP000191931">
    <property type="component" value="Unassembled WGS sequence"/>
</dbReference>
<dbReference type="Gene3D" id="3.40.50.300">
    <property type="entry name" value="P-loop containing nucleotide triphosphate hydrolases"/>
    <property type="match status" value="1"/>
</dbReference>
<dbReference type="InterPro" id="IPR027417">
    <property type="entry name" value="P-loop_NTPase"/>
</dbReference>
<dbReference type="InterPro" id="IPR059117">
    <property type="entry name" value="APS_kinase_dom"/>
</dbReference>
<dbReference type="GO" id="GO:0010134">
    <property type="term" value="P:sulfate assimilation via adenylyl sulfate reduction"/>
    <property type="evidence" value="ECO:0007669"/>
    <property type="project" value="TreeGrafter"/>
</dbReference>
<keyword evidence="1 3" id="KW-0808">Transferase</keyword>
<dbReference type="AlphaFoldDB" id="A0A1W1HE03"/>
<reference evidence="3 4" key="1">
    <citation type="submission" date="2017-03" db="EMBL/GenBank/DDBJ databases">
        <authorList>
            <person name="Afonso C.L."/>
            <person name="Miller P.J."/>
            <person name="Scott M.A."/>
            <person name="Spackman E."/>
            <person name="Goraichik I."/>
            <person name="Dimitrov K.M."/>
            <person name="Suarez D.L."/>
            <person name="Swayne D.E."/>
        </authorList>
    </citation>
    <scope>NUCLEOTIDE SEQUENCE [LARGE SCALE GENOMIC DNA]</scope>
    <source>
        <strain evidence="3">PRJEB14757</strain>
    </source>
</reference>
<dbReference type="GO" id="GO:0004781">
    <property type="term" value="F:sulfate adenylyltransferase (ATP) activity"/>
    <property type="evidence" value="ECO:0007669"/>
    <property type="project" value="TreeGrafter"/>
</dbReference>
<dbReference type="STRING" id="1246637.MTBBW1_2380055"/>
<dbReference type="InterPro" id="IPR050512">
    <property type="entry name" value="Sulf_AdTrans/APS_kinase"/>
</dbReference>
<accession>A0A1W1HE03</accession>
<evidence type="ECO:0000313" key="3">
    <source>
        <dbReference type="EMBL" id="SLM30731.1"/>
    </source>
</evidence>
<dbReference type="GO" id="GO:0005737">
    <property type="term" value="C:cytoplasm"/>
    <property type="evidence" value="ECO:0007669"/>
    <property type="project" value="TreeGrafter"/>
</dbReference>
<dbReference type="NCBIfam" id="NF004041">
    <property type="entry name" value="PRK05541.1"/>
    <property type="match status" value="1"/>
</dbReference>
<dbReference type="PANTHER" id="PTHR42700">
    <property type="entry name" value="SULFATE ADENYLYLTRANSFERASE"/>
    <property type="match status" value="1"/>
</dbReference>
<evidence type="ECO:0000259" key="2">
    <source>
        <dbReference type="Pfam" id="PF01583"/>
    </source>
</evidence>
<name>A0A1W1HE03_9BACT</name>
<feature type="domain" description="APS kinase" evidence="2">
    <location>
        <begin position="9"/>
        <end position="156"/>
    </location>
</feature>
<dbReference type="EC" id="2.7.1.25" evidence="3"/>
<dbReference type="SUPFAM" id="SSF52540">
    <property type="entry name" value="P-loop containing nucleoside triphosphate hydrolases"/>
    <property type="match status" value="1"/>
</dbReference>
<proteinExistence type="predicted"/>
<dbReference type="OrthoDB" id="9804504at2"/>